<comment type="caution">
    <text evidence="4">The sequence shown here is derived from an EMBL/GenBank/DDBJ whole genome shotgun (WGS) entry which is preliminary data.</text>
</comment>
<evidence type="ECO:0000256" key="2">
    <source>
        <dbReference type="SAM" id="MobiDB-lite"/>
    </source>
</evidence>
<reference evidence="4 5" key="1">
    <citation type="submission" date="2019-07" db="EMBL/GenBank/DDBJ databases">
        <title>The pathways for chlorine oxyanion respiration interact through the shared metabolite chlorate.</title>
        <authorList>
            <person name="Barnum T.P."/>
            <person name="Cheng Y."/>
            <person name="Hill K.A."/>
            <person name="Lucas L.N."/>
            <person name="Carlson H.K."/>
            <person name="Coates J.D."/>
        </authorList>
    </citation>
    <scope>NUCLEOTIDE SEQUENCE [LARGE SCALE GENOMIC DNA]</scope>
    <source>
        <strain evidence="4 5">SFB-3</strain>
    </source>
</reference>
<feature type="coiled-coil region" evidence="1">
    <location>
        <begin position="461"/>
        <end position="514"/>
    </location>
</feature>
<organism evidence="4 5">
    <name type="scientific">Denitromonas halophila</name>
    <dbReference type="NCBI Taxonomy" id="1629404"/>
    <lineage>
        <taxon>Bacteria</taxon>
        <taxon>Pseudomonadati</taxon>
        <taxon>Pseudomonadota</taxon>
        <taxon>Betaproteobacteria</taxon>
        <taxon>Rhodocyclales</taxon>
        <taxon>Zoogloeaceae</taxon>
        <taxon>Denitromonas</taxon>
    </lineage>
</organism>
<gene>
    <name evidence="4" type="ORF">FHP91_15085</name>
</gene>
<accession>A0A557QJP3</accession>
<feature type="signal peptide" evidence="3">
    <location>
        <begin position="1"/>
        <end position="24"/>
    </location>
</feature>
<dbReference type="OrthoDB" id="6515265at2"/>
<dbReference type="Proteomes" id="UP000319502">
    <property type="component" value="Unassembled WGS sequence"/>
</dbReference>
<evidence type="ECO:0000256" key="1">
    <source>
        <dbReference type="SAM" id="Coils"/>
    </source>
</evidence>
<keyword evidence="3" id="KW-0732">Signal</keyword>
<keyword evidence="5" id="KW-1185">Reference proteome</keyword>
<keyword evidence="1" id="KW-0175">Coiled coil</keyword>
<dbReference type="AlphaFoldDB" id="A0A557QJP3"/>
<evidence type="ECO:0000256" key="3">
    <source>
        <dbReference type="SAM" id="SignalP"/>
    </source>
</evidence>
<evidence type="ECO:0000313" key="4">
    <source>
        <dbReference type="EMBL" id="TVO53124.1"/>
    </source>
</evidence>
<protein>
    <submittedName>
        <fullName evidence="4">Uncharacterized protein</fullName>
    </submittedName>
</protein>
<sequence length="650" mass="70467">MLGGRSVRWWLAAVLGLAATNALADSYRLAFSKSENIEIFVEHAAGTPWCAPHLSLRAVHGGSPDTAALARLLPKLGALLNSQCPKATALDWVSTDTNGRPVANGTSTKADLWALRVTPAPAVPPVAAAPPTPLPEPAPVPTPVPIPKPEPPTPMPQPTPAPMPRPEPVPSPPPAPIAAPVPAPAAAAPVAPVAPVAAPAAQPTPAPVATPSPVVAPMLADFDIGGWKPGDGSRTGPLAEALREMKDQNGCRVLTRIDTRTDMNFIALKSVDLTCGSDGYASGPGRLTLERSDGVPIARTSQLWFSGGIPFTQEVKARRLAAIDKQNTLWFHLASDVDTRTHFLLRARATHYGGIGVWQIDPQIDALTDQADRFRQAEAIRHAVDAAIVALDAADVTRASRANVVFSSDFERGTAAGDANHLLYSISVWRGRDRRSKAWGSWQYNLQQANNYLFQRDARLARQKQMEEQRAEQQRRYAEQREAQRLRMEQARVVAEQRRNLQTYQQLVDEATRDPQRLRSRLESDLAYQPLSGGTYAALVAGGKRKIQRIVRVDGSDGPDAEVDWPYAMRLTGKSDLASGWYRVDGEVTLDAKRRDDEGLPLTLLSAQTVMPCKNEGCTDLLDPLAVTRMTLGQPEWTPEAAQAALQRQQ</sequence>
<name>A0A557QJP3_9RHOO</name>
<feature type="region of interest" description="Disordered" evidence="2">
    <location>
        <begin position="126"/>
        <end position="175"/>
    </location>
</feature>
<feature type="chain" id="PRO_5022003178" evidence="3">
    <location>
        <begin position="25"/>
        <end position="650"/>
    </location>
</feature>
<dbReference type="PRINTS" id="PR01217">
    <property type="entry name" value="PRICHEXTENSN"/>
</dbReference>
<evidence type="ECO:0000313" key="5">
    <source>
        <dbReference type="Proteomes" id="UP000319502"/>
    </source>
</evidence>
<proteinExistence type="predicted"/>
<dbReference type="RefSeq" id="WP_144310371.1">
    <property type="nucleotide sequence ID" value="NZ_VMNK01000015.1"/>
</dbReference>
<dbReference type="EMBL" id="VMNK01000015">
    <property type="protein sequence ID" value="TVO53124.1"/>
    <property type="molecule type" value="Genomic_DNA"/>
</dbReference>